<dbReference type="Pfam" id="PF00171">
    <property type="entry name" value="Aldedh"/>
    <property type="match status" value="1"/>
</dbReference>
<dbReference type="InterPro" id="IPR016161">
    <property type="entry name" value="Ald_DH/histidinol_DH"/>
</dbReference>
<reference evidence="3" key="1">
    <citation type="submission" date="2021-04" db="EMBL/GenBank/DDBJ databases">
        <title>Genomic sequence of Actinosynnema pretiosum subsp. pretiosum ATCC 31280 (C-14919).</title>
        <authorList>
            <person name="Bai L."/>
            <person name="Wang X."/>
            <person name="Xiao Y."/>
        </authorList>
    </citation>
    <scope>NUCLEOTIDE SEQUENCE</scope>
    <source>
        <strain evidence="3">ATCC 31280</strain>
    </source>
</reference>
<evidence type="ECO:0000313" key="3">
    <source>
        <dbReference type="EMBL" id="QUF04918.1"/>
    </source>
</evidence>
<dbReference type="AlphaFoldDB" id="A0AA45L8V0"/>
<dbReference type="GO" id="GO:0016620">
    <property type="term" value="F:oxidoreductase activity, acting on the aldehyde or oxo group of donors, NAD or NADP as acceptor"/>
    <property type="evidence" value="ECO:0007669"/>
    <property type="project" value="InterPro"/>
</dbReference>
<protein>
    <submittedName>
        <fullName evidence="3">Aldehyde dehydrogenase family protein</fullName>
    </submittedName>
</protein>
<sequence>MTDRDEAIAALATTSGHAGEWAALPLQDKRDLLLRLHERVGRVADEWVRLSCDAKGIPLGAPVESEEWLAGPYALLRYAAALARTVDALAAGRSPLDGVVVRHRPDGRLALRALPGDLSDRLTLNGFSAWTWTTPGVTEEQLRDRAAHALREGRVACGATLVLGAGNVSATAPTDVLHALYHGNAPVVCKLSPVNDYLRPVLLECFAPFTERGFVALVTGGAEVGAALVADDRTAAVHITGSLAAHDRIVFGDGPEGERRKADRAPVLTKPITSELGGVGATVVLPGPWTRADLRHQAWHTATQKLTNNGFNCTASQVVVLPRDWDLADAFTAELRAALRATPARPAYYPGAEDRLDAVLNAHPDAEDLGTGHRRLLVDGLDPDDAEEPFYRTEFFAPAQGIVRLPGAPRDYLRAAVDLCNTTLFGTLGVNLLVHPATIAALGPDFDKTLVSLRFGAIAVNTWTSLGYLTPQVAWGGFPGHEPHDAGSGIGRAHNALLVEDTERTILTGPFRPAPRSLLRGEPSAMPLPPWFLNSPTGHRTARLLTRYAAQPGPLRLASVALSAALP</sequence>
<keyword evidence="1" id="KW-0560">Oxidoreductase</keyword>
<organism evidence="3 4">
    <name type="scientific">Actinosynnema pretiosum subsp. pretiosum</name>
    <dbReference type="NCBI Taxonomy" id="103721"/>
    <lineage>
        <taxon>Bacteria</taxon>
        <taxon>Bacillati</taxon>
        <taxon>Actinomycetota</taxon>
        <taxon>Actinomycetes</taxon>
        <taxon>Pseudonocardiales</taxon>
        <taxon>Pseudonocardiaceae</taxon>
        <taxon>Actinosynnema</taxon>
    </lineage>
</organism>
<dbReference type="Gene3D" id="3.40.605.10">
    <property type="entry name" value="Aldehyde Dehydrogenase, Chain A, domain 1"/>
    <property type="match status" value="1"/>
</dbReference>
<dbReference type="SUPFAM" id="SSF53720">
    <property type="entry name" value="ALDH-like"/>
    <property type="match status" value="1"/>
</dbReference>
<evidence type="ECO:0000313" key="4">
    <source>
        <dbReference type="Proteomes" id="UP000677152"/>
    </source>
</evidence>
<dbReference type="InterPro" id="IPR016162">
    <property type="entry name" value="Ald_DH_N"/>
</dbReference>
<dbReference type="Proteomes" id="UP000677152">
    <property type="component" value="Chromosome"/>
</dbReference>
<proteinExistence type="predicted"/>
<name>A0AA45L8V0_9PSEU</name>
<dbReference type="InterPro" id="IPR015590">
    <property type="entry name" value="Aldehyde_DH_dom"/>
</dbReference>
<accession>A0AA45L8V0</accession>
<evidence type="ECO:0000256" key="1">
    <source>
        <dbReference type="ARBA" id="ARBA00023002"/>
    </source>
</evidence>
<feature type="domain" description="Aldehyde dehydrogenase" evidence="2">
    <location>
        <begin position="155"/>
        <end position="342"/>
    </location>
</feature>
<gene>
    <name evidence="3" type="ORF">KCV87_01945</name>
</gene>
<evidence type="ECO:0000259" key="2">
    <source>
        <dbReference type="Pfam" id="PF00171"/>
    </source>
</evidence>
<dbReference type="InterPro" id="IPR016163">
    <property type="entry name" value="Ald_DH_C"/>
</dbReference>
<dbReference type="Gene3D" id="3.40.309.10">
    <property type="entry name" value="Aldehyde Dehydrogenase, Chain A, domain 2"/>
    <property type="match status" value="1"/>
</dbReference>
<dbReference type="EMBL" id="CP073249">
    <property type="protein sequence ID" value="QUF04918.1"/>
    <property type="molecule type" value="Genomic_DNA"/>
</dbReference>